<dbReference type="CDD" id="cd06170">
    <property type="entry name" value="LuxR_C_like"/>
    <property type="match status" value="1"/>
</dbReference>
<dbReference type="GO" id="GO:0004016">
    <property type="term" value="F:adenylate cyclase activity"/>
    <property type="evidence" value="ECO:0007669"/>
    <property type="project" value="TreeGrafter"/>
</dbReference>
<dbReference type="Gene3D" id="1.10.10.10">
    <property type="entry name" value="Winged helix-like DNA-binding domain superfamily/Winged helix DNA-binding domain"/>
    <property type="match status" value="1"/>
</dbReference>
<sequence>MRGRDSEWETVHGLLTKTGDGRAGVLLVNAETGMGRSLLLAKAAAEAEVRGFAVTGRSVTGLGRLAPLEPLVSAFQDIGASPAIAYTAAASERLLPAIEELRALLTERSAERPVLVWLDDVHDADPATLLALKMLLAQLAAAPVGWILARQITAERTTEADLLFEQLRNEGARSIELRPLDHEATVQLTRDVLRAEPDQEVLRTAAQTGGNPLLLVELLEGLLEEEAIVIEDGQARLIWNVVPMRVRTTVQRRLDELKPDTRRLIEVAAILGLCFSAEDLAELLDRTPVELLPTIQEAMAEGVLIETSTAACFRHEIVWQTIVQMIPMTVRQAVHRQIGEFLLERGELTAAAAEHLIAGASRGDARALSRLDRAAAQALPSSPSTALHLIERALQLTDRRDADWLTRTATAVETLTLTGNLEKAESMVNAALAEPVPMPTGARLRIATATILHLRGRAAEAQAQAVDALAAADLPADMREQAEVALLLALTATPDQRTAAQRASEILGKPERSGDATLIAARILLAVSHWGKGDLQEALGLAREAVGEAVLGSVQARRTHPRLALASMLTDARRLEEAQDLLRSAEQERSSLDHHAWAAGTSALQARIHLAGGRLLDAATEAAGALRLAGESGADLFVPTALSVLATAALRTGDMNAVADQMERFAARLAEGQSVPDTLRCTIALAQYEEARAAPGGSPALLARLRMSHDQCRRLLVTAPETAAWLVRVLVANGAGPQADDVVAIVSDLAGRNPRFAFLTSAAAHARGVRRKDAALLDEAARSPDPWSRASALEDCGVALEDSGARADAVQRFDQALELYQRHGAVRDAARVRSRLREIGVRRRHWSRRARPETGWASLTESEQKIAELAAQGLTNRQIAERLFLSVHTIAFHLRHVFRKLEVGSRVELTRLSLERGRPG</sequence>
<dbReference type="SUPFAM" id="SSF46894">
    <property type="entry name" value="C-terminal effector domain of the bipartite response regulators"/>
    <property type="match status" value="1"/>
</dbReference>
<evidence type="ECO:0000256" key="3">
    <source>
        <dbReference type="SAM" id="Coils"/>
    </source>
</evidence>
<evidence type="ECO:0000259" key="4">
    <source>
        <dbReference type="PROSITE" id="PS50043"/>
    </source>
</evidence>
<dbReference type="PROSITE" id="PS00622">
    <property type="entry name" value="HTH_LUXR_1"/>
    <property type="match status" value="1"/>
</dbReference>
<keyword evidence="2" id="KW-0067">ATP-binding</keyword>
<evidence type="ECO:0000256" key="1">
    <source>
        <dbReference type="ARBA" id="ARBA00022741"/>
    </source>
</evidence>
<keyword evidence="3" id="KW-0175">Coiled coil</keyword>
<dbReference type="RefSeq" id="WP_153530392.1">
    <property type="nucleotide sequence ID" value="NZ_WEGH01000001.1"/>
</dbReference>
<dbReference type="OrthoDB" id="8482304at2"/>
<dbReference type="AlphaFoldDB" id="A0A7K0BLQ5"/>
<evidence type="ECO:0000313" key="6">
    <source>
        <dbReference type="Proteomes" id="UP000487268"/>
    </source>
</evidence>
<reference evidence="5 6" key="1">
    <citation type="submission" date="2019-10" db="EMBL/GenBank/DDBJ databases">
        <title>Actinomadura rubteroloni sp. nov. and Actinomadura macrotermitis sp. nov., isolated from the gut of fungus growing-termite Macrotermes natalensis.</title>
        <authorList>
            <person name="Benndorf R."/>
            <person name="Martin K."/>
            <person name="Kuefner M."/>
            <person name="De Beer W."/>
            <person name="Kaster A.-K."/>
            <person name="Vollmers J."/>
            <person name="Poulsen M."/>
            <person name="Beemelmanns C."/>
        </authorList>
    </citation>
    <scope>NUCLEOTIDE SEQUENCE [LARGE SCALE GENOMIC DNA]</scope>
    <source>
        <strain evidence="5 6">RB68</strain>
    </source>
</reference>
<dbReference type="Gene3D" id="1.25.40.10">
    <property type="entry name" value="Tetratricopeptide repeat domain"/>
    <property type="match status" value="1"/>
</dbReference>
<comment type="caution">
    <text evidence="5">The sequence shown here is derived from an EMBL/GenBank/DDBJ whole genome shotgun (WGS) entry which is preliminary data.</text>
</comment>
<dbReference type="PANTHER" id="PTHR16305:SF35">
    <property type="entry name" value="TRANSCRIPTIONAL ACTIVATOR DOMAIN"/>
    <property type="match status" value="1"/>
</dbReference>
<gene>
    <name evidence="5" type="ORF">ACRB68_01370</name>
</gene>
<dbReference type="PANTHER" id="PTHR16305">
    <property type="entry name" value="TESTICULAR SOLUBLE ADENYLYL CYCLASE"/>
    <property type="match status" value="1"/>
</dbReference>
<dbReference type="InterPro" id="IPR027417">
    <property type="entry name" value="P-loop_NTPase"/>
</dbReference>
<dbReference type="Pfam" id="PF00196">
    <property type="entry name" value="GerE"/>
    <property type="match status" value="1"/>
</dbReference>
<proteinExistence type="predicted"/>
<organism evidence="5 6">
    <name type="scientific">Actinomadura macrotermitis</name>
    <dbReference type="NCBI Taxonomy" id="2585200"/>
    <lineage>
        <taxon>Bacteria</taxon>
        <taxon>Bacillati</taxon>
        <taxon>Actinomycetota</taxon>
        <taxon>Actinomycetes</taxon>
        <taxon>Streptosporangiales</taxon>
        <taxon>Thermomonosporaceae</taxon>
        <taxon>Actinomadura</taxon>
    </lineage>
</organism>
<keyword evidence="6" id="KW-1185">Reference proteome</keyword>
<name>A0A7K0BLQ5_9ACTN</name>
<dbReference type="PRINTS" id="PR00038">
    <property type="entry name" value="HTHLUXR"/>
</dbReference>
<keyword evidence="1" id="KW-0547">Nucleotide-binding</keyword>
<dbReference type="GO" id="GO:0005524">
    <property type="term" value="F:ATP binding"/>
    <property type="evidence" value="ECO:0007669"/>
    <property type="project" value="UniProtKB-KW"/>
</dbReference>
<dbReference type="Proteomes" id="UP000487268">
    <property type="component" value="Unassembled WGS sequence"/>
</dbReference>
<dbReference type="InterPro" id="IPR000792">
    <property type="entry name" value="Tscrpt_reg_LuxR_C"/>
</dbReference>
<evidence type="ECO:0000256" key="2">
    <source>
        <dbReference type="ARBA" id="ARBA00022840"/>
    </source>
</evidence>
<accession>A0A7K0BLQ5</accession>
<dbReference type="GO" id="GO:0006355">
    <property type="term" value="P:regulation of DNA-templated transcription"/>
    <property type="evidence" value="ECO:0007669"/>
    <property type="project" value="InterPro"/>
</dbReference>
<dbReference type="PROSITE" id="PS50043">
    <property type="entry name" value="HTH_LUXR_2"/>
    <property type="match status" value="1"/>
</dbReference>
<dbReference type="GO" id="GO:0005737">
    <property type="term" value="C:cytoplasm"/>
    <property type="evidence" value="ECO:0007669"/>
    <property type="project" value="TreeGrafter"/>
</dbReference>
<evidence type="ECO:0000313" key="5">
    <source>
        <dbReference type="EMBL" id="MQY02110.1"/>
    </source>
</evidence>
<dbReference type="InterPro" id="IPR036388">
    <property type="entry name" value="WH-like_DNA-bd_sf"/>
</dbReference>
<dbReference type="InterPro" id="IPR011990">
    <property type="entry name" value="TPR-like_helical_dom_sf"/>
</dbReference>
<feature type="coiled-coil region" evidence="3">
    <location>
        <begin position="568"/>
        <end position="595"/>
    </location>
</feature>
<dbReference type="SMART" id="SM00421">
    <property type="entry name" value="HTH_LUXR"/>
    <property type="match status" value="1"/>
</dbReference>
<dbReference type="InterPro" id="IPR041664">
    <property type="entry name" value="AAA_16"/>
</dbReference>
<dbReference type="Pfam" id="PF13191">
    <property type="entry name" value="AAA_16"/>
    <property type="match status" value="1"/>
</dbReference>
<dbReference type="InterPro" id="IPR016032">
    <property type="entry name" value="Sig_transdc_resp-reg_C-effctor"/>
</dbReference>
<feature type="domain" description="HTH luxR-type" evidence="4">
    <location>
        <begin position="852"/>
        <end position="917"/>
    </location>
</feature>
<dbReference type="SUPFAM" id="SSF52540">
    <property type="entry name" value="P-loop containing nucleoside triphosphate hydrolases"/>
    <property type="match status" value="1"/>
</dbReference>
<dbReference type="GO" id="GO:0003677">
    <property type="term" value="F:DNA binding"/>
    <property type="evidence" value="ECO:0007669"/>
    <property type="project" value="InterPro"/>
</dbReference>
<protein>
    <recommendedName>
        <fullName evidence="4">HTH luxR-type domain-containing protein</fullName>
    </recommendedName>
</protein>
<dbReference type="SUPFAM" id="SSF48452">
    <property type="entry name" value="TPR-like"/>
    <property type="match status" value="1"/>
</dbReference>
<dbReference type="EMBL" id="WEGH01000001">
    <property type="protein sequence ID" value="MQY02110.1"/>
    <property type="molecule type" value="Genomic_DNA"/>
</dbReference>